<evidence type="ECO:0000313" key="2">
    <source>
        <dbReference type="Proteomes" id="UP000515856"/>
    </source>
</evidence>
<dbReference type="Proteomes" id="UP000515856">
    <property type="component" value="Chromosome"/>
</dbReference>
<dbReference type="RefSeq" id="WP_187426206.1">
    <property type="nucleotide sequence ID" value="NZ_CP060636.1"/>
</dbReference>
<evidence type="ECO:0000313" key="1">
    <source>
        <dbReference type="EMBL" id="QNM11756.1"/>
    </source>
</evidence>
<dbReference type="KEGG" id="ehn:H9Q80_16135"/>
<organism evidence="1 2">
    <name type="scientific">[Eubacterium] hominis</name>
    <dbReference type="NCBI Taxonomy" id="2764325"/>
    <lineage>
        <taxon>Bacteria</taxon>
        <taxon>Bacillati</taxon>
        <taxon>Bacillota</taxon>
        <taxon>Erysipelotrichia</taxon>
        <taxon>Erysipelotrichales</taxon>
        <taxon>Erysipelotrichaceae</taxon>
        <taxon>Amedibacillus</taxon>
    </lineage>
</organism>
<dbReference type="SUPFAM" id="SSF103084">
    <property type="entry name" value="Holliday junction resolvase RusA"/>
    <property type="match status" value="1"/>
</dbReference>
<keyword evidence="2" id="KW-1185">Reference proteome</keyword>
<sequence>MMKFTVLGIPVAKGRPKFAKRGNFVTSYTPQDTVNYENLVRLSYQQSCNELRVLQGEVSMKIDAFFPIPKSTSKKKHQLMAIGAIQHTKKPDADNVAKAICDALNKIAYVDDSQIVSLEVNKYYSDVPRAEITITEVKHE</sequence>
<dbReference type="GO" id="GO:0006310">
    <property type="term" value="P:DNA recombination"/>
    <property type="evidence" value="ECO:0007669"/>
    <property type="project" value="InterPro"/>
</dbReference>
<dbReference type="InterPro" id="IPR008822">
    <property type="entry name" value="Endonuclease_RusA-like"/>
</dbReference>
<gene>
    <name evidence="1" type="ORF">H9Q80_16135</name>
</gene>
<dbReference type="Pfam" id="PF05866">
    <property type="entry name" value="RusA"/>
    <property type="match status" value="1"/>
</dbReference>
<dbReference type="GO" id="GO:0006281">
    <property type="term" value="P:DNA repair"/>
    <property type="evidence" value="ECO:0007669"/>
    <property type="project" value="InterPro"/>
</dbReference>
<accession>A0A7G9GLS4</accession>
<proteinExistence type="predicted"/>
<dbReference type="EMBL" id="CP060636">
    <property type="protein sequence ID" value="QNM11756.1"/>
    <property type="molecule type" value="Genomic_DNA"/>
</dbReference>
<name>A0A7G9GLS4_9FIRM</name>
<reference evidence="1 2" key="1">
    <citation type="submission" date="2020-08" db="EMBL/GenBank/DDBJ databases">
        <authorList>
            <person name="Liu C."/>
            <person name="Sun Q."/>
        </authorList>
    </citation>
    <scope>NUCLEOTIDE SEQUENCE [LARGE SCALE GENOMIC DNA]</scope>
    <source>
        <strain evidence="1 2">NSJ-61</strain>
    </source>
</reference>
<dbReference type="GO" id="GO:0000287">
    <property type="term" value="F:magnesium ion binding"/>
    <property type="evidence" value="ECO:0007669"/>
    <property type="project" value="InterPro"/>
</dbReference>
<dbReference type="AlphaFoldDB" id="A0A7G9GLS4"/>
<protein>
    <submittedName>
        <fullName evidence="1">RusA family crossover junction endodeoxyribonuclease</fullName>
    </submittedName>
</protein>
<dbReference type="InterPro" id="IPR036614">
    <property type="entry name" value="RusA-like_sf"/>
</dbReference>
<dbReference type="Gene3D" id="3.30.1330.70">
    <property type="entry name" value="Holliday junction resolvase RusA"/>
    <property type="match status" value="1"/>
</dbReference>